<feature type="domain" description="Chromo" evidence="7">
    <location>
        <begin position="33"/>
        <end position="89"/>
    </location>
</feature>
<dbReference type="GO" id="GO:0006355">
    <property type="term" value="P:regulation of DNA-templated transcription"/>
    <property type="evidence" value="ECO:0007669"/>
    <property type="project" value="InterPro"/>
</dbReference>
<dbReference type="InterPro" id="IPR000953">
    <property type="entry name" value="Chromo/chromo_shadow_dom"/>
</dbReference>
<evidence type="ECO:0000256" key="6">
    <source>
        <dbReference type="SAM" id="MobiDB-lite"/>
    </source>
</evidence>
<dbReference type="InterPro" id="IPR026541">
    <property type="entry name" value="MRG_dom"/>
</dbReference>
<dbReference type="InterPro" id="IPR008676">
    <property type="entry name" value="MRG"/>
</dbReference>
<dbReference type="EMBL" id="JAPWDV010000001">
    <property type="protein sequence ID" value="KAJ6225121.1"/>
    <property type="molecule type" value="Genomic_DNA"/>
</dbReference>
<feature type="compositionally biased region" description="Polar residues" evidence="6">
    <location>
        <begin position="318"/>
        <end position="344"/>
    </location>
</feature>
<dbReference type="GO" id="GO:0006325">
    <property type="term" value="P:chromatin organization"/>
    <property type="evidence" value="ECO:0007669"/>
    <property type="project" value="UniProtKB-KW"/>
</dbReference>
<dbReference type="InterPro" id="IPR038217">
    <property type="entry name" value="MRG_C_sf"/>
</dbReference>
<dbReference type="Pfam" id="PF22732">
    <property type="entry name" value="MSL3_chromo-like"/>
    <property type="match status" value="1"/>
</dbReference>
<reference evidence="8" key="1">
    <citation type="submission" date="2022-12" db="EMBL/GenBank/DDBJ databases">
        <title>Genome assemblies of Blomia tropicalis.</title>
        <authorList>
            <person name="Cui Y."/>
        </authorList>
    </citation>
    <scope>NUCLEOTIDE SEQUENCE</scope>
    <source>
        <tissue evidence="8">Adult mites</tissue>
    </source>
</reference>
<keyword evidence="5" id="KW-0539">Nucleus</keyword>
<dbReference type="PROSITE" id="PS51640">
    <property type="entry name" value="MRG"/>
    <property type="match status" value="1"/>
</dbReference>
<keyword evidence="3" id="KW-0805">Transcription regulation</keyword>
<name>A0A9Q0MFT2_BLOTA</name>
<dbReference type="GO" id="GO:0035267">
    <property type="term" value="C:NuA4 histone acetyltransferase complex"/>
    <property type="evidence" value="ECO:0007669"/>
    <property type="project" value="TreeGrafter"/>
</dbReference>
<dbReference type="GO" id="GO:0005634">
    <property type="term" value="C:nucleus"/>
    <property type="evidence" value="ECO:0007669"/>
    <property type="project" value="UniProtKB-SubCell"/>
</dbReference>
<dbReference type="PANTHER" id="PTHR10880:SF15">
    <property type="entry name" value="MSL COMPLEX SUBUNIT 3"/>
    <property type="match status" value="1"/>
</dbReference>
<dbReference type="OrthoDB" id="124855at2759"/>
<proteinExistence type="predicted"/>
<accession>A0A9Q0MFT2</accession>
<dbReference type="Pfam" id="PF05712">
    <property type="entry name" value="MRG"/>
    <property type="match status" value="1"/>
</dbReference>
<evidence type="ECO:0000313" key="8">
    <source>
        <dbReference type="EMBL" id="KAJ6225121.1"/>
    </source>
</evidence>
<sequence>MANNGSESEKAVKEVGFKFAKNQRVFCNHVTMMYEARIMDQEMRETIPCYLVHYHGWNKNWDEWVEEGRLVDYNDKNFKLAEELRVNFKVNKDSSQPKSTKRKSMSAMLSLTPSSSNYSVVVEKEGNDPKSGGNGKDAAITPMTMMKIKEEGKLTTPKGILKGRSSKREKMNKSPEIVFIEFHKDVHVEIPSALKDILVEDNISISQNQMLLKLPAATTVNHVLKSYIRDRCEKATNGTINQMLMDDIGEYGCQFYKSCYQEIANGLKLYFNNVLGTQLLYHFERLQYADLRRRLLPNETNQVDETNEMSKEHRSRRNSTTVKAESEQQQLERQNNSIETASTTENEFDLTEHYSVIYLLRLFTKLGKLFSYLPVDKNLMKLLQRFISDVIDYIDQNREQFFMDLDYYAPTSEYVRKITQE</sequence>
<dbReference type="Gene3D" id="2.30.30.140">
    <property type="match status" value="1"/>
</dbReference>
<evidence type="ECO:0000256" key="1">
    <source>
        <dbReference type="ARBA" id="ARBA00004123"/>
    </source>
</evidence>
<protein>
    <recommendedName>
        <fullName evidence="7">Chromo domain-containing protein</fullName>
    </recommendedName>
</protein>
<comment type="subcellular location">
    <subcellularLocation>
        <location evidence="1">Nucleus</location>
    </subcellularLocation>
</comment>
<evidence type="ECO:0000313" key="9">
    <source>
        <dbReference type="Proteomes" id="UP001142055"/>
    </source>
</evidence>
<gene>
    <name evidence="8" type="ORF">RDWZM_003666</name>
</gene>
<dbReference type="Gene3D" id="1.10.274.30">
    <property type="entry name" value="MRG domain"/>
    <property type="match status" value="1"/>
</dbReference>
<evidence type="ECO:0000256" key="4">
    <source>
        <dbReference type="ARBA" id="ARBA00023163"/>
    </source>
</evidence>
<dbReference type="PANTHER" id="PTHR10880">
    <property type="entry name" value="MORTALITY FACTOR 4-LIKE PROTEIN"/>
    <property type="match status" value="1"/>
</dbReference>
<evidence type="ECO:0000256" key="2">
    <source>
        <dbReference type="ARBA" id="ARBA00022853"/>
    </source>
</evidence>
<evidence type="ECO:0000256" key="5">
    <source>
        <dbReference type="ARBA" id="ARBA00023242"/>
    </source>
</evidence>
<evidence type="ECO:0000259" key="7">
    <source>
        <dbReference type="SMART" id="SM00298"/>
    </source>
</evidence>
<comment type="caution">
    <text evidence="8">The sequence shown here is derived from an EMBL/GenBank/DDBJ whole genome shotgun (WGS) entry which is preliminary data.</text>
</comment>
<dbReference type="InterPro" id="IPR016197">
    <property type="entry name" value="Chromo-like_dom_sf"/>
</dbReference>
<dbReference type="Proteomes" id="UP001142055">
    <property type="component" value="Chromosome 1"/>
</dbReference>
<dbReference type="OMA" id="NTEYAAE"/>
<dbReference type="InterPro" id="IPR053820">
    <property type="entry name" value="MSL3_chromo-like"/>
</dbReference>
<organism evidence="8 9">
    <name type="scientific">Blomia tropicalis</name>
    <name type="common">Mite</name>
    <dbReference type="NCBI Taxonomy" id="40697"/>
    <lineage>
        <taxon>Eukaryota</taxon>
        <taxon>Metazoa</taxon>
        <taxon>Ecdysozoa</taxon>
        <taxon>Arthropoda</taxon>
        <taxon>Chelicerata</taxon>
        <taxon>Arachnida</taxon>
        <taxon>Acari</taxon>
        <taxon>Acariformes</taxon>
        <taxon>Sarcoptiformes</taxon>
        <taxon>Astigmata</taxon>
        <taxon>Glycyphagoidea</taxon>
        <taxon>Echimyopodidae</taxon>
        <taxon>Blomia</taxon>
    </lineage>
</organism>
<evidence type="ECO:0000256" key="3">
    <source>
        <dbReference type="ARBA" id="ARBA00023015"/>
    </source>
</evidence>
<dbReference type="AlphaFoldDB" id="A0A9Q0MFT2"/>
<dbReference type="SMART" id="SM00298">
    <property type="entry name" value="CHROMO"/>
    <property type="match status" value="1"/>
</dbReference>
<dbReference type="SUPFAM" id="SSF54160">
    <property type="entry name" value="Chromo domain-like"/>
    <property type="match status" value="1"/>
</dbReference>
<keyword evidence="2" id="KW-0156">Chromatin regulator</keyword>
<keyword evidence="4" id="KW-0804">Transcription</keyword>
<keyword evidence="9" id="KW-1185">Reference proteome</keyword>
<feature type="region of interest" description="Disordered" evidence="6">
    <location>
        <begin position="299"/>
        <end position="344"/>
    </location>
</feature>